<protein>
    <submittedName>
        <fullName evidence="7">Putative solube lytic murein transglycosylase, SLT domain protein</fullName>
        <ecNumber evidence="7">4.2.2.-</ecNumber>
    </submittedName>
</protein>
<sequence length="733" mass="83665">MKFTQTLLALSLSSLSLFVWGNSAPPARAVNSTAQNTEIKAAENVKQAQNVTEKQNITEGQNVNKANASPENNDAAKALLVSQQKLAREREIYRKLQQYLALSQSETTLDIAKGLLVQLQDYPLLPYAEYQLLIAKKANLSFDEVIDFAKKYPDFPLKNLPNYWLQQQYDTQNWQAILANVNDLPKDNSASCIVMTAQQQEKQPSSQTEPEATADKIIEKNTALAIKIKDLWLTGNSSPTQCQAIFQQAYDQGVITEELIKQRALLAIEKNNRALISELAALTRDAKLKTWLTNLANLLKSPRLLLSPSNAFYIENLPANDENKQILLAVMPRFIKTITENQLNVSAPFAQLQQWAARFNLSPAQTQGWQSALVSQLFDSENPSIQQWRDATLQTLKEDKQTERRIRVALREKADIQPWLNLLSEQGKQKDEWRYWQGEVLFQQGKTAQATQIWQQMQQNARGFYPMLAAQRLGVDYQPTMKTFSSNEKPLQRYAKQFARINELQALNDRANIQREWRALLDSSDFTSKLALAQYAEQNQWADLQVEATIQAKAWDYIALRLPNTYQMWFDLFINNKNNAKIHRTFAMAIARQESAWRANVTSSANARGLMQLLPSTAKLTAEQDQLPYKKESQLFDPIDNIMLGTTHLNQLAEKYGNNRILIAAAYNAGARRVDSWLAKSNGKLTMAEFIATIPFYETRGYVQNVLAYDYYYQLLQGEKAEKFTQAEQNRLY</sequence>
<dbReference type="EMBL" id="UGSP01000001">
    <property type="protein sequence ID" value="SUB24110.1"/>
    <property type="molecule type" value="Genomic_DNA"/>
</dbReference>
<dbReference type="InterPro" id="IPR012289">
    <property type="entry name" value="Lytic_TGlycosylase_superhlx_L"/>
</dbReference>
<dbReference type="GO" id="GO:0016020">
    <property type="term" value="C:membrane"/>
    <property type="evidence" value="ECO:0007669"/>
    <property type="project" value="InterPro"/>
</dbReference>
<dbReference type="PROSITE" id="PS00922">
    <property type="entry name" value="TRANSGLYCOSYLASE"/>
    <property type="match status" value="1"/>
</dbReference>
<dbReference type="CDD" id="cd13401">
    <property type="entry name" value="Slt70-like"/>
    <property type="match status" value="1"/>
</dbReference>
<evidence type="ECO:0000259" key="5">
    <source>
        <dbReference type="Pfam" id="PF01464"/>
    </source>
</evidence>
<evidence type="ECO:0000256" key="2">
    <source>
        <dbReference type="ARBA" id="ARBA00022729"/>
    </source>
</evidence>
<dbReference type="InterPro" id="IPR037061">
    <property type="entry name" value="Lytic_TGlycoase_superhlx_L_sf"/>
</dbReference>
<dbReference type="Pfam" id="PF01464">
    <property type="entry name" value="SLT"/>
    <property type="match status" value="1"/>
</dbReference>
<feature type="signal peptide" evidence="4">
    <location>
        <begin position="1"/>
        <end position="29"/>
    </location>
</feature>
<dbReference type="GeneID" id="300133347"/>
<dbReference type="AlphaFoldDB" id="A0A379AR79"/>
<keyword evidence="2 4" id="KW-0732">Signal</keyword>
<dbReference type="PANTHER" id="PTHR37423">
    <property type="entry name" value="SOLUBLE LYTIC MUREIN TRANSGLYCOSYLASE-RELATED"/>
    <property type="match status" value="1"/>
</dbReference>
<evidence type="ECO:0000256" key="4">
    <source>
        <dbReference type="SAM" id="SignalP"/>
    </source>
</evidence>
<dbReference type="Gene3D" id="1.10.530.10">
    <property type="match status" value="1"/>
</dbReference>
<keyword evidence="8" id="KW-1185">Reference proteome</keyword>
<dbReference type="GO" id="GO:0042597">
    <property type="term" value="C:periplasmic space"/>
    <property type="evidence" value="ECO:0007669"/>
    <property type="project" value="InterPro"/>
</dbReference>
<feature type="domain" description="Transglycosylase SLT" evidence="5">
    <location>
        <begin position="572"/>
        <end position="684"/>
    </location>
</feature>
<evidence type="ECO:0000259" key="6">
    <source>
        <dbReference type="Pfam" id="PF14718"/>
    </source>
</evidence>
<accession>A0A379AR79</accession>
<organism evidence="7 8">
    <name type="scientific">Avibacterium avium</name>
    <name type="common">Pasteurella avium</name>
    <dbReference type="NCBI Taxonomy" id="751"/>
    <lineage>
        <taxon>Bacteria</taxon>
        <taxon>Pseudomonadati</taxon>
        <taxon>Pseudomonadota</taxon>
        <taxon>Gammaproteobacteria</taxon>
        <taxon>Pasteurellales</taxon>
        <taxon>Pasteurellaceae</taxon>
        <taxon>Avibacterium</taxon>
    </lineage>
</organism>
<evidence type="ECO:0000256" key="1">
    <source>
        <dbReference type="ARBA" id="ARBA00007734"/>
    </source>
</evidence>
<dbReference type="Proteomes" id="UP000255098">
    <property type="component" value="Unassembled WGS sequence"/>
</dbReference>
<name>A0A379AR79_AVIAV</name>
<dbReference type="Pfam" id="PF14718">
    <property type="entry name" value="SLT_L"/>
    <property type="match status" value="1"/>
</dbReference>
<dbReference type="PANTHER" id="PTHR37423:SF5">
    <property type="entry name" value="SOLUBLE LYTIC MUREIN TRANSGLYCOSYLASE"/>
    <property type="match status" value="1"/>
</dbReference>
<feature type="chain" id="PRO_5016764665" evidence="4">
    <location>
        <begin position="30"/>
        <end position="733"/>
    </location>
</feature>
<keyword evidence="7" id="KW-0456">Lyase</keyword>
<dbReference type="Gene3D" id="1.25.20.10">
    <property type="entry name" value="Bacterial muramidases"/>
    <property type="match status" value="1"/>
</dbReference>
<evidence type="ECO:0000313" key="8">
    <source>
        <dbReference type="Proteomes" id="UP000255098"/>
    </source>
</evidence>
<evidence type="ECO:0000256" key="3">
    <source>
        <dbReference type="SAM" id="MobiDB-lite"/>
    </source>
</evidence>
<feature type="domain" description="Lytic transglycosylase superhelical linker" evidence="6">
    <location>
        <begin position="494"/>
        <end position="558"/>
    </location>
</feature>
<dbReference type="GO" id="GO:0000270">
    <property type="term" value="P:peptidoglycan metabolic process"/>
    <property type="evidence" value="ECO:0007669"/>
    <property type="project" value="InterPro"/>
</dbReference>
<gene>
    <name evidence="7" type="primary">slt</name>
    <name evidence="7" type="ORF">NCTC11297_01137</name>
</gene>
<dbReference type="InterPro" id="IPR000189">
    <property type="entry name" value="Transglyc_AS"/>
</dbReference>
<reference evidence="7 8" key="1">
    <citation type="submission" date="2018-06" db="EMBL/GenBank/DDBJ databases">
        <authorList>
            <consortium name="Pathogen Informatics"/>
            <person name="Doyle S."/>
        </authorList>
    </citation>
    <scope>NUCLEOTIDE SEQUENCE [LARGE SCALE GENOMIC DNA]</scope>
    <source>
        <strain evidence="8">NCTC 11297</strain>
    </source>
</reference>
<dbReference type="RefSeq" id="WP_115249362.1">
    <property type="nucleotide sequence ID" value="NZ_UGSP01000001.1"/>
</dbReference>
<dbReference type="GO" id="GO:0004553">
    <property type="term" value="F:hydrolase activity, hydrolyzing O-glycosyl compounds"/>
    <property type="evidence" value="ECO:0007669"/>
    <property type="project" value="InterPro"/>
</dbReference>
<feature type="region of interest" description="Disordered" evidence="3">
    <location>
        <begin position="50"/>
        <end position="70"/>
    </location>
</feature>
<dbReference type="EC" id="4.2.2.-" evidence="7"/>
<dbReference type="Gene3D" id="1.10.1240.20">
    <property type="entry name" value="Lytic transglycosylase, superhelical linker domain"/>
    <property type="match status" value="1"/>
</dbReference>
<evidence type="ECO:0000313" key="7">
    <source>
        <dbReference type="EMBL" id="SUB24110.1"/>
    </source>
</evidence>
<dbReference type="InterPro" id="IPR008939">
    <property type="entry name" value="Lytic_TGlycosylase_superhlx_U"/>
</dbReference>
<dbReference type="GO" id="GO:0008933">
    <property type="term" value="F:peptidoglycan lytic transglycosylase activity"/>
    <property type="evidence" value="ECO:0007669"/>
    <property type="project" value="InterPro"/>
</dbReference>
<dbReference type="SUPFAM" id="SSF53955">
    <property type="entry name" value="Lysozyme-like"/>
    <property type="match status" value="1"/>
</dbReference>
<comment type="similarity">
    <text evidence="1">Belongs to the transglycosylase Slt family.</text>
</comment>
<proteinExistence type="inferred from homology"/>
<dbReference type="Pfam" id="PF00760">
    <property type="entry name" value="Cucumo_coat"/>
    <property type="match status" value="1"/>
</dbReference>
<dbReference type="SUPFAM" id="SSF48435">
    <property type="entry name" value="Bacterial muramidases"/>
    <property type="match status" value="1"/>
</dbReference>
<dbReference type="InterPro" id="IPR008258">
    <property type="entry name" value="Transglycosylase_SLT_dom_1"/>
</dbReference>
<dbReference type="InterPro" id="IPR023346">
    <property type="entry name" value="Lysozyme-like_dom_sf"/>
</dbReference>